<feature type="domain" description="Ubiquitin-like" evidence="2">
    <location>
        <begin position="93"/>
        <end position="169"/>
    </location>
</feature>
<comment type="caution">
    <text evidence="3">The sequence shown here is derived from an EMBL/GenBank/DDBJ whole genome shotgun (WGS) entry which is preliminary data.</text>
</comment>
<dbReference type="InterPro" id="IPR050158">
    <property type="entry name" value="Ubiquitin_ubiquitin-like"/>
</dbReference>
<dbReference type="SMART" id="SM00213">
    <property type="entry name" value="UBQ"/>
    <property type="match status" value="5"/>
</dbReference>
<dbReference type="OrthoDB" id="1894077at2759"/>
<keyword evidence="1" id="KW-1017">Isopeptide bond</keyword>
<dbReference type="PRINTS" id="PR00348">
    <property type="entry name" value="UBIQUITIN"/>
</dbReference>
<name>A0A9W7H3H9_HIBTR</name>
<dbReference type="CDD" id="cd17039">
    <property type="entry name" value="Ubl_ubiquitin_like"/>
    <property type="match status" value="3"/>
</dbReference>
<feature type="domain" description="Ubiquitin-like" evidence="2">
    <location>
        <begin position="317"/>
        <end position="384"/>
    </location>
</feature>
<dbReference type="Proteomes" id="UP001165190">
    <property type="component" value="Unassembled WGS sequence"/>
</dbReference>
<dbReference type="EMBL" id="BSYR01000008">
    <property type="protein sequence ID" value="GMI70394.1"/>
    <property type="molecule type" value="Genomic_DNA"/>
</dbReference>
<evidence type="ECO:0000259" key="2">
    <source>
        <dbReference type="PROSITE" id="PS50053"/>
    </source>
</evidence>
<dbReference type="AlphaFoldDB" id="A0A9W7H3H9"/>
<reference evidence="3" key="1">
    <citation type="submission" date="2023-05" db="EMBL/GenBank/DDBJ databases">
        <title>Genome and transcriptome analyses reveal genes involved in the formation of fine ridges on petal epidermal cells in Hibiscus trionum.</title>
        <authorList>
            <person name="Koshimizu S."/>
            <person name="Masuda S."/>
            <person name="Ishii T."/>
            <person name="Shirasu K."/>
            <person name="Hoshino A."/>
            <person name="Arita M."/>
        </authorList>
    </citation>
    <scope>NUCLEOTIDE SEQUENCE</scope>
    <source>
        <strain evidence="3">Hamamatsu line</strain>
    </source>
</reference>
<dbReference type="GO" id="GO:0003729">
    <property type="term" value="F:mRNA binding"/>
    <property type="evidence" value="ECO:0007669"/>
    <property type="project" value="UniProtKB-ARBA"/>
</dbReference>
<evidence type="ECO:0000313" key="4">
    <source>
        <dbReference type="Proteomes" id="UP001165190"/>
    </source>
</evidence>
<feature type="domain" description="Ubiquitin-like" evidence="2">
    <location>
        <begin position="244"/>
        <end position="311"/>
    </location>
</feature>
<dbReference type="SUPFAM" id="SSF54236">
    <property type="entry name" value="Ubiquitin-like"/>
    <property type="match status" value="5"/>
</dbReference>
<dbReference type="InterPro" id="IPR000626">
    <property type="entry name" value="Ubiquitin-like_dom"/>
</dbReference>
<keyword evidence="4" id="KW-1185">Reference proteome</keyword>
<evidence type="ECO:0000256" key="1">
    <source>
        <dbReference type="ARBA" id="ARBA00022499"/>
    </source>
</evidence>
<organism evidence="3 4">
    <name type="scientific">Hibiscus trionum</name>
    <name type="common">Flower of an hour</name>
    <dbReference type="NCBI Taxonomy" id="183268"/>
    <lineage>
        <taxon>Eukaryota</taxon>
        <taxon>Viridiplantae</taxon>
        <taxon>Streptophyta</taxon>
        <taxon>Embryophyta</taxon>
        <taxon>Tracheophyta</taxon>
        <taxon>Spermatophyta</taxon>
        <taxon>Magnoliopsida</taxon>
        <taxon>eudicotyledons</taxon>
        <taxon>Gunneridae</taxon>
        <taxon>Pentapetalae</taxon>
        <taxon>rosids</taxon>
        <taxon>malvids</taxon>
        <taxon>Malvales</taxon>
        <taxon>Malvaceae</taxon>
        <taxon>Malvoideae</taxon>
        <taxon>Hibiscus</taxon>
    </lineage>
</organism>
<dbReference type="PROSITE" id="PS50053">
    <property type="entry name" value="UBIQUITIN_2"/>
    <property type="match status" value="5"/>
</dbReference>
<feature type="domain" description="Ubiquitin-like" evidence="2">
    <location>
        <begin position="171"/>
        <end position="240"/>
    </location>
</feature>
<gene>
    <name evidence="3" type="ORF">HRI_000708700</name>
</gene>
<dbReference type="PANTHER" id="PTHR10666">
    <property type="entry name" value="UBIQUITIN"/>
    <property type="match status" value="1"/>
</dbReference>
<dbReference type="Pfam" id="PF00240">
    <property type="entry name" value="ubiquitin"/>
    <property type="match status" value="5"/>
</dbReference>
<sequence length="384" mass="42698">MALSRTKERPNVASSEQEIPIYLKLMKTVALKVKPDETIKNLKALLYEKGIVSSNIQGLFFSGNLLEDDERLVDHGIQRDSTLHVLLRNVDGVKLLVKIPSQQRTLVVEARAHDTVQSIKSSIGVNEGIELDQFSLIYNGQVLQENRTLISLDVKDDSTIHVVFSQKDVLLSVYVKAPTGEVAKLKVKVMFSVADVKAIAESILGASASAGSLFYLGKQLEDSKILACYDIKEESMLEMIHLPFQIFVKPWNGRTITLDVRPSTTVEDVKDITFKKMKILVDPRVILIFSGKRLEFGRNLASYGIQKDCTLCMTLAPSFTVKHMKVRDIGSCISHSSTVHAVKQALLGTRIPVKEVLFGGIALHDDFSLEHYGIDQNTTLTVVF</sequence>
<dbReference type="Gene3D" id="3.10.20.90">
    <property type="entry name" value="Phosphatidylinositol 3-kinase Catalytic Subunit, Chain A, domain 1"/>
    <property type="match status" value="4"/>
</dbReference>
<proteinExistence type="predicted"/>
<protein>
    <submittedName>
        <fullName evidence="3">Ubiquitin 4</fullName>
    </submittedName>
</protein>
<evidence type="ECO:0000313" key="3">
    <source>
        <dbReference type="EMBL" id="GMI70394.1"/>
    </source>
</evidence>
<dbReference type="InterPro" id="IPR019956">
    <property type="entry name" value="Ubiquitin_dom"/>
</dbReference>
<accession>A0A9W7H3H9</accession>
<dbReference type="InterPro" id="IPR029071">
    <property type="entry name" value="Ubiquitin-like_domsf"/>
</dbReference>
<feature type="domain" description="Ubiquitin-like" evidence="2">
    <location>
        <begin position="19"/>
        <end position="92"/>
    </location>
</feature>